<sequence length="306" mass="33428">MTVSSDIVLYELIGRAEDAGKVPNFSPHVWKTKFDLAVLGIAYKPTGQSFHQIRGNLAEQTGNDKVTVPTLVDAGKTITDSWDIAEYLEDKYAKPAGKSLFGGSDGGKALAKFIEGWANTTLAADLRPLIGPKVSAVGAVSQGKGSQRRGPTAAPVPILCDWFQLESTRSGLTRSYSYLTVVYLSLDPPSTEYFLSPRKANQTRERAEELVSLLSDPSYTSPHIAAARAKLSVVESLLAWNASQGKGPWLLGDEPSHADACLWGWYAFSRLNKDTEQVWGHESLPRLGQWVKEVISKGIAKEEELY</sequence>
<dbReference type="PROSITE" id="PS50404">
    <property type="entry name" value="GST_NTER"/>
    <property type="match status" value="1"/>
</dbReference>
<reference evidence="3 4" key="1">
    <citation type="submission" date="2018-11" db="EMBL/GenBank/DDBJ databases">
        <title>Genome sequence of Saitozyma podzolica DSM 27192.</title>
        <authorList>
            <person name="Aliyu H."/>
            <person name="Gorte O."/>
            <person name="Ochsenreither K."/>
        </authorList>
    </citation>
    <scope>NUCLEOTIDE SEQUENCE [LARGE SCALE GENOMIC DNA]</scope>
    <source>
        <strain evidence="3 4">DSM 27192</strain>
    </source>
</reference>
<dbReference type="InterPro" id="IPR036282">
    <property type="entry name" value="Glutathione-S-Trfase_C_sf"/>
</dbReference>
<dbReference type="Gene3D" id="1.20.1050.10">
    <property type="match status" value="1"/>
</dbReference>
<dbReference type="SUPFAM" id="SSF47616">
    <property type="entry name" value="GST C-terminal domain-like"/>
    <property type="match status" value="1"/>
</dbReference>
<dbReference type="PANTHER" id="PTHR44051:SF8">
    <property type="entry name" value="GLUTATHIONE S-TRANSFERASE GSTA"/>
    <property type="match status" value="1"/>
</dbReference>
<dbReference type="EMBL" id="RSCD01000015">
    <property type="protein sequence ID" value="RSH89087.1"/>
    <property type="molecule type" value="Genomic_DNA"/>
</dbReference>
<dbReference type="InterPro" id="IPR036249">
    <property type="entry name" value="Thioredoxin-like_sf"/>
</dbReference>
<gene>
    <name evidence="3" type="ORF">EHS25_002753</name>
</gene>
<dbReference type="InterPro" id="IPR054416">
    <property type="entry name" value="GST_UstS-like_C"/>
</dbReference>
<comment type="similarity">
    <text evidence="1">Belongs to the GST superfamily.</text>
</comment>
<dbReference type="STRING" id="1890683.A0A427YDP6"/>
<keyword evidence="4" id="KW-1185">Reference proteome</keyword>
<dbReference type="OrthoDB" id="4951845at2759"/>
<evidence type="ECO:0000313" key="3">
    <source>
        <dbReference type="EMBL" id="RSH89087.1"/>
    </source>
</evidence>
<evidence type="ECO:0000256" key="1">
    <source>
        <dbReference type="ARBA" id="ARBA00007409"/>
    </source>
</evidence>
<dbReference type="PANTHER" id="PTHR44051">
    <property type="entry name" value="GLUTATHIONE S-TRANSFERASE-RELATED"/>
    <property type="match status" value="1"/>
</dbReference>
<name>A0A427YDP6_9TREE</name>
<evidence type="ECO:0000313" key="4">
    <source>
        <dbReference type="Proteomes" id="UP000279259"/>
    </source>
</evidence>
<dbReference type="AlphaFoldDB" id="A0A427YDP6"/>
<organism evidence="3 4">
    <name type="scientific">Saitozyma podzolica</name>
    <dbReference type="NCBI Taxonomy" id="1890683"/>
    <lineage>
        <taxon>Eukaryota</taxon>
        <taxon>Fungi</taxon>
        <taxon>Dikarya</taxon>
        <taxon>Basidiomycota</taxon>
        <taxon>Agaricomycotina</taxon>
        <taxon>Tremellomycetes</taxon>
        <taxon>Tremellales</taxon>
        <taxon>Trimorphomycetaceae</taxon>
        <taxon>Saitozyma</taxon>
    </lineage>
</organism>
<feature type="domain" description="GST N-terminal" evidence="2">
    <location>
        <begin position="1"/>
        <end position="96"/>
    </location>
</feature>
<dbReference type="Pfam" id="PF13417">
    <property type="entry name" value="GST_N_3"/>
    <property type="match status" value="1"/>
</dbReference>
<dbReference type="SUPFAM" id="SSF52833">
    <property type="entry name" value="Thioredoxin-like"/>
    <property type="match status" value="1"/>
</dbReference>
<comment type="caution">
    <text evidence="3">The sequence shown here is derived from an EMBL/GenBank/DDBJ whole genome shotgun (WGS) entry which is preliminary data.</text>
</comment>
<dbReference type="Pfam" id="PF22041">
    <property type="entry name" value="GST_C_7"/>
    <property type="match status" value="1"/>
</dbReference>
<dbReference type="Gene3D" id="3.40.30.10">
    <property type="entry name" value="Glutaredoxin"/>
    <property type="match status" value="1"/>
</dbReference>
<dbReference type="InterPro" id="IPR004045">
    <property type="entry name" value="Glutathione_S-Trfase_N"/>
</dbReference>
<protein>
    <recommendedName>
        <fullName evidence="2">GST N-terminal domain-containing protein</fullName>
    </recommendedName>
</protein>
<evidence type="ECO:0000259" key="2">
    <source>
        <dbReference type="PROSITE" id="PS50404"/>
    </source>
</evidence>
<accession>A0A427YDP6</accession>
<dbReference type="Proteomes" id="UP000279259">
    <property type="component" value="Unassembled WGS sequence"/>
</dbReference>
<proteinExistence type="inferred from homology"/>